<dbReference type="NCBIfam" id="TIGR00765">
    <property type="entry name" value="yihY_not_rbn"/>
    <property type="match status" value="1"/>
</dbReference>
<dbReference type="RefSeq" id="WP_092679219.1">
    <property type="nucleotide sequence ID" value="NZ_FNMZ01000001.1"/>
</dbReference>
<evidence type="ECO:0000313" key="9">
    <source>
        <dbReference type="Proteomes" id="UP000199118"/>
    </source>
</evidence>
<name>A0A1H2QT42_9RHOB</name>
<evidence type="ECO:0000256" key="6">
    <source>
        <dbReference type="SAM" id="MobiDB-lite"/>
    </source>
</evidence>
<dbReference type="PANTHER" id="PTHR30213">
    <property type="entry name" value="INNER MEMBRANE PROTEIN YHJD"/>
    <property type="match status" value="1"/>
</dbReference>
<dbReference type="OrthoDB" id="7163777at2"/>
<evidence type="ECO:0000256" key="7">
    <source>
        <dbReference type="SAM" id="Phobius"/>
    </source>
</evidence>
<reference evidence="8 9" key="1">
    <citation type="submission" date="2016-10" db="EMBL/GenBank/DDBJ databases">
        <authorList>
            <person name="de Groot N.N."/>
        </authorList>
    </citation>
    <scope>NUCLEOTIDE SEQUENCE [LARGE SCALE GENOMIC DNA]</scope>
    <source>
        <strain evidence="8 9">DSM 17890</strain>
    </source>
</reference>
<proteinExistence type="predicted"/>
<keyword evidence="2" id="KW-1003">Cell membrane</keyword>
<organism evidence="8 9">
    <name type="scientific">Albimonas donghaensis</name>
    <dbReference type="NCBI Taxonomy" id="356660"/>
    <lineage>
        <taxon>Bacteria</taxon>
        <taxon>Pseudomonadati</taxon>
        <taxon>Pseudomonadota</taxon>
        <taxon>Alphaproteobacteria</taxon>
        <taxon>Rhodobacterales</taxon>
        <taxon>Paracoccaceae</taxon>
        <taxon>Albimonas</taxon>
    </lineage>
</organism>
<evidence type="ECO:0000256" key="5">
    <source>
        <dbReference type="ARBA" id="ARBA00023136"/>
    </source>
</evidence>
<feature type="transmembrane region" description="Helical" evidence="7">
    <location>
        <begin position="243"/>
        <end position="261"/>
    </location>
</feature>
<feature type="transmembrane region" description="Helical" evidence="7">
    <location>
        <begin position="273"/>
        <end position="295"/>
    </location>
</feature>
<dbReference type="Proteomes" id="UP000199118">
    <property type="component" value="Unassembled WGS sequence"/>
</dbReference>
<evidence type="ECO:0000256" key="3">
    <source>
        <dbReference type="ARBA" id="ARBA00022692"/>
    </source>
</evidence>
<comment type="subcellular location">
    <subcellularLocation>
        <location evidence="1">Cell membrane</location>
        <topology evidence="1">Multi-pass membrane protein</topology>
    </subcellularLocation>
</comment>
<dbReference type="AlphaFoldDB" id="A0A1H2QT42"/>
<feature type="region of interest" description="Disordered" evidence="6">
    <location>
        <begin position="1"/>
        <end position="20"/>
    </location>
</feature>
<keyword evidence="5 7" id="KW-0472">Membrane</keyword>
<gene>
    <name evidence="8" type="ORF">SAMN05444336_101127</name>
</gene>
<dbReference type="InterPro" id="IPR017039">
    <property type="entry name" value="Virul_fac_BrkB"/>
</dbReference>
<dbReference type="EMBL" id="FNMZ01000001">
    <property type="protein sequence ID" value="SDW09609.1"/>
    <property type="molecule type" value="Genomic_DNA"/>
</dbReference>
<feature type="transmembrane region" description="Helical" evidence="7">
    <location>
        <begin position="196"/>
        <end position="223"/>
    </location>
</feature>
<dbReference type="Pfam" id="PF03631">
    <property type="entry name" value="Virul_fac_BrkB"/>
    <property type="match status" value="1"/>
</dbReference>
<dbReference type="PANTHER" id="PTHR30213:SF0">
    <property type="entry name" value="UPF0761 MEMBRANE PROTEIN YIHY"/>
    <property type="match status" value="1"/>
</dbReference>
<evidence type="ECO:0000313" key="8">
    <source>
        <dbReference type="EMBL" id="SDW09609.1"/>
    </source>
</evidence>
<keyword evidence="4 7" id="KW-1133">Transmembrane helix</keyword>
<keyword evidence="3 7" id="KW-0812">Transmembrane</keyword>
<dbReference type="GO" id="GO:0005886">
    <property type="term" value="C:plasma membrane"/>
    <property type="evidence" value="ECO:0007669"/>
    <property type="project" value="UniProtKB-SubCell"/>
</dbReference>
<protein>
    <submittedName>
        <fullName evidence="8">Membrane protein</fullName>
    </submittedName>
</protein>
<keyword evidence="9" id="KW-1185">Reference proteome</keyword>
<feature type="transmembrane region" description="Helical" evidence="7">
    <location>
        <begin position="90"/>
        <end position="117"/>
    </location>
</feature>
<accession>A0A1H2QT42</accession>
<sequence length="354" mass="37374">MTPTMNIAPDGPDIETGAFSDDVGGPGARAARAGVSSPAGVGDAEGLKPSIMARYGVALRGAATRLFSLETLKLMIAAGVSFQKNEGPMLAGYIAFSTLLAVFPFLIFATSVAAATIGPSQLDALTQLLFEIAPTEVAEFIRPVLEEALGRQRTGVLTFAGLGALWVSSNGVEAYRIGFDRAYDPDKPRGFLFSRVVGLFFVVLGTAVALIMGFAVVLAPLMIGLLEDIFGRTVPLGLGILRYLLAGAAFVVFLALMHLILPSRRPGRWRRMWPGVLATVAIWTVAASLFSIYLANFQSYTVTYGGLASVIVTLLFFYLSGAVILYGAEINAALARADQARAEGEAAEEPAAEV</sequence>
<feature type="transmembrane region" description="Helical" evidence="7">
    <location>
        <begin position="307"/>
        <end position="328"/>
    </location>
</feature>
<evidence type="ECO:0000256" key="1">
    <source>
        <dbReference type="ARBA" id="ARBA00004651"/>
    </source>
</evidence>
<dbReference type="STRING" id="356660.SAMN05444336_101127"/>
<evidence type="ECO:0000256" key="4">
    <source>
        <dbReference type="ARBA" id="ARBA00022989"/>
    </source>
</evidence>
<evidence type="ECO:0000256" key="2">
    <source>
        <dbReference type="ARBA" id="ARBA00022475"/>
    </source>
</evidence>